<dbReference type="PANTHER" id="PTHR12189:SF2">
    <property type="entry name" value="MRNA CAP GUANINE-N7 METHYLTRANSFERASE"/>
    <property type="match status" value="1"/>
</dbReference>
<keyword evidence="3" id="KW-0808">Transferase</keyword>
<dbReference type="CDD" id="cd02440">
    <property type="entry name" value="AdoMet_MTases"/>
    <property type="match status" value="1"/>
</dbReference>
<organism evidence="10 11">
    <name type="scientific">Prymnesium parvum</name>
    <name type="common">Toxic golden alga</name>
    <dbReference type="NCBI Taxonomy" id="97485"/>
    <lineage>
        <taxon>Eukaryota</taxon>
        <taxon>Haptista</taxon>
        <taxon>Haptophyta</taxon>
        <taxon>Prymnesiophyceae</taxon>
        <taxon>Prymnesiales</taxon>
        <taxon>Prymnesiaceae</taxon>
        <taxon>Prymnesium</taxon>
    </lineage>
</organism>
<keyword evidence="5" id="KW-0694">RNA-binding</keyword>
<evidence type="ECO:0000313" key="10">
    <source>
        <dbReference type="EMBL" id="KAL1529363.1"/>
    </source>
</evidence>
<dbReference type="InterPro" id="IPR039753">
    <property type="entry name" value="RG7MT1"/>
</dbReference>
<name>A0AB34K847_PRYPA</name>
<dbReference type="EMBL" id="JBGBPQ010000001">
    <property type="protein sequence ID" value="KAL1529363.1"/>
    <property type="molecule type" value="Genomic_DNA"/>
</dbReference>
<dbReference type="InterPro" id="IPR029063">
    <property type="entry name" value="SAM-dependent_MTases_sf"/>
</dbReference>
<dbReference type="AlphaFoldDB" id="A0AB34K847"/>
<comment type="catalytic activity">
    <reaction evidence="7">
        <text>a 5'-end (5'-triphosphoguanosine)-ribonucleoside in mRNA + S-adenosyl-L-methionine = a 5'-end (N(7)-methyl 5'-triphosphoguanosine)-ribonucleoside in mRNA + S-adenosyl-L-homocysteine</text>
        <dbReference type="Rhea" id="RHEA:67008"/>
        <dbReference type="Rhea" id="RHEA-COMP:17166"/>
        <dbReference type="Rhea" id="RHEA-COMP:17167"/>
        <dbReference type="ChEBI" id="CHEBI:57856"/>
        <dbReference type="ChEBI" id="CHEBI:59789"/>
        <dbReference type="ChEBI" id="CHEBI:156461"/>
        <dbReference type="ChEBI" id="CHEBI:167617"/>
        <dbReference type="EC" id="2.1.1.56"/>
    </reaction>
</comment>
<dbReference type="Proteomes" id="UP001515480">
    <property type="component" value="Unassembled WGS sequence"/>
</dbReference>
<feature type="domain" description="MRNA cap 0 methyltransferase" evidence="9">
    <location>
        <begin position="54"/>
        <end position="325"/>
    </location>
</feature>
<dbReference type="PROSITE" id="PS51562">
    <property type="entry name" value="RNA_CAP0_MT"/>
    <property type="match status" value="1"/>
</dbReference>
<evidence type="ECO:0000256" key="1">
    <source>
        <dbReference type="ARBA" id="ARBA00011926"/>
    </source>
</evidence>
<feature type="compositionally biased region" description="Basic and acidic residues" evidence="8">
    <location>
        <begin position="1"/>
        <end position="13"/>
    </location>
</feature>
<dbReference type="GO" id="GO:0004482">
    <property type="term" value="F:mRNA 5'-cap (guanine-N7-)-methyltransferase activity"/>
    <property type="evidence" value="ECO:0007669"/>
    <property type="project" value="UniProtKB-EC"/>
</dbReference>
<proteinExistence type="predicted"/>
<dbReference type="Pfam" id="PF03291">
    <property type="entry name" value="mRNA_G-N7_MeTrfase"/>
    <property type="match status" value="1"/>
</dbReference>
<evidence type="ECO:0000256" key="8">
    <source>
        <dbReference type="SAM" id="MobiDB-lite"/>
    </source>
</evidence>
<keyword evidence="11" id="KW-1185">Reference proteome</keyword>
<dbReference type="GO" id="GO:0005634">
    <property type="term" value="C:nucleus"/>
    <property type="evidence" value="ECO:0007669"/>
    <property type="project" value="TreeGrafter"/>
</dbReference>
<keyword evidence="6" id="KW-0506">mRNA capping</keyword>
<protein>
    <recommendedName>
        <fullName evidence="1">mRNA (guanine-N(7))-methyltransferase</fullName>
        <ecNumber evidence="1">2.1.1.56</ecNumber>
    </recommendedName>
</protein>
<gene>
    <name evidence="10" type="ORF">AB1Y20_000315</name>
</gene>
<evidence type="ECO:0000259" key="9">
    <source>
        <dbReference type="PROSITE" id="PS51562"/>
    </source>
</evidence>
<sequence length="386" mass="43789">MAEWERLHAQDHKGTKRGLGFMQGEEEGGTNAAASVASHYNSLHDRHRTLTAGSDLIHLRNLHNWIKSVLIGKYMQQNDAVLDLACGKGGDLLKFKVGRCGRYVGIDIAQQSVRDAVMRYNGASGRAPMPFPAEFYAGDFSGTDLDEKLPRDMHFNLVSCQFALHYSFGTEARATQLLRNVASRLLPGGFFVATLPDANVLVRRLREAKELKYGNSIYSVQFDERHASKRFPTNEPFGVSYNFYLNESVENCAEYLVPLPVLSRLAASHGLELVEYCNFTDFFSREWKQNLDLLERMSVLPNDDSISEQEWEVSHAYMVVAFRKKGERVASQLPRPVHRPFHENQIIFLDGADGKDQQKSVKDQEEARLRRGGEDMMPEGKRIRTQ</sequence>
<dbReference type="SUPFAM" id="SSF53335">
    <property type="entry name" value="S-adenosyl-L-methionine-dependent methyltransferases"/>
    <property type="match status" value="1"/>
</dbReference>
<comment type="caution">
    <text evidence="10">The sequence shown here is derived from an EMBL/GenBank/DDBJ whole genome shotgun (WGS) entry which is preliminary data.</text>
</comment>
<dbReference type="EC" id="2.1.1.56" evidence="1"/>
<keyword evidence="4" id="KW-0949">S-adenosyl-L-methionine</keyword>
<keyword evidence="2" id="KW-0489">Methyltransferase</keyword>
<feature type="region of interest" description="Disordered" evidence="8">
    <location>
        <begin position="353"/>
        <end position="386"/>
    </location>
</feature>
<reference evidence="10 11" key="1">
    <citation type="journal article" date="2024" name="Science">
        <title>Giant polyketide synthase enzymes in the biosynthesis of giant marine polyether toxins.</title>
        <authorList>
            <person name="Fallon T.R."/>
            <person name="Shende V.V."/>
            <person name="Wierzbicki I.H."/>
            <person name="Pendleton A.L."/>
            <person name="Watervoot N.F."/>
            <person name="Auber R.P."/>
            <person name="Gonzalez D.J."/>
            <person name="Wisecaver J.H."/>
            <person name="Moore B.S."/>
        </authorList>
    </citation>
    <scope>NUCLEOTIDE SEQUENCE [LARGE SCALE GENOMIC DNA]</scope>
    <source>
        <strain evidence="10 11">12B1</strain>
    </source>
</reference>
<evidence type="ECO:0000256" key="4">
    <source>
        <dbReference type="ARBA" id="ARBA00022691"/>
    </source>
</evidence>
<dbReference type="InterPro" id="IPR004971">
    <property type="entry name" value="mRNA_G-N7_MeTrfase_dom"/>
</dbReference>
<feature type="region of interest" description="Disordered" evidence="8">
    <location>
        <begin position="1"/>
        <end position="24"/>
    </location>
</feature>
<evidence type="ECO:0000256" key="6">
    <source>
        <dbReference type="ARBA" id="ARBA00023042"/>
    </source>
</evidence>
<accession>A0AB34K847</accession>
<dbReference type="GO" id="GO:0003723">
    <property type="term" value="F:RNA binding"/>
    <property type="evidence" value="ECO:0007669"/>
    <property type="project" value="UniProtKB-KW"/>
</dbReference>
<keyword evidence="6" id="KW-0507">mRNA processing</keyword>
<evidence type="ECO:0000256" key="5">
    <source>
        <dbReference type="ARBA" id="ARBA00022884"/>
    </source>
</evidence>
<evidence type="ECO:0000256" key="7">
    <source>
        <dbReference type="ARBA" id="ARBA00044712"/>
    </source>
</evidence>
<evidence type="ECO:0000256" key="2">
    <source>
        <dbReference type="ARBA" id="ARBA00022603"/>
    </source>
</evidence>
<dbReference type="Gene3D" id="3.40.50.150">
    <property type="entry name" value="Vaccinia Virus protein VP39"/>
    <property type="match status" value="1"/>
</dbReference>
<evidence type="ECO:0000256" key="3">
    <source>
        <dbReference type="ARBA" id="ARBA00022679"/>
    </source>
</evidence>
<evidence type="ECO:0000313" key="11">
    <source>
        <dbReference type="Proteomes" id="UP001515480"/>
    </source>
</evidence>
<dbReference type="PANTHER" id="PTHR12189">
    <property type="entry name" value="MRNA GUANINE-7- METHYLTRANSFERASE"/>
    <property type="match status" value="1"/>
</dbReference>